<accession>V9FD12</accession>
<sequence length="93" mass="10474">MPHYCLPLHSGDRLNLSQCGRRSFLRLPALTWAMNSTAATTTIRMSFMMRDATTSYSYGLLERLDLHHFMIFTALGAIQSNGHAQVISDPTKE</sequence>
<proteinExistence type="predicted"/>
<dbReference type="AlphaFoldDB" id="V9FD12"/>
<dbReference type="Proteomes" id="UP000018721">
    <property type="component" value="Unassembled WGS sequence"/>
</dbReference>
<keyword evidence="2" id="KW-1185">Reference proteome</keyword>
<feature type="non-terminal residue" evidence="1">
    <location>
        <position position="93"/>
    </location>
</feature>
<dbReference type="HOGENOM" id="CLU_2406134_0_0_1"/>
<evidence type="ECO:0000313" key="2">
    <source>
        <dbReference type="Proteomes" id="UP000018721"/>
    </source>
</evidence>
<organism evidence="1 2">
    <name type="scientific">Phytophthora nicotianae P1569</name>
    <dbReference type="NCBI Taxonomy" id="1317065"/>
    <lineage>
        <taxon>Eukaryota</taxon>
        <taxon>Sar</taxon>
        <taxon>Stramenopiles</taxon>
        <taxon>Oomycota</taxon>
        <taxon>Peronosporomycetes</taxon>
        <taxon>Peronosporales</taxon>
        <taxon>Peronosporaceae</taxon>
        <taxon>Phytophthora</taxon>
    </lineage>
</organism>
<comment type="caution">
    <text evidence="1">The sequence shown here is derived from an EMBL/GenBank/DDBJ whole genome shotgun (WGS) entry which is preliminary data.</text>
</comment>
<dbReference type="EMBL" id="ANIZ01001220">
    <property type="protein sequence ID" value="ETI48678.1"/>
    <property type="molecule type" value="Genomic_DNA"/>
</dbReference>
<reference evidence="1 2" key="1">
    <citation type="submission" date="2013-11" db="EMBL/GenBank/DDBJ databases">
        <title>The Genome Sequence of Phytophthora parasitica P1569.</title>
        <authorList>
            <consortium name="The Broad Institute Genomics Platform"/>
            <person name="Russ C."/>
            <person name="Tyler B."/>
            <person name="Panabieres F."/>
            <person name="Shan W."/>
            <person name="Tripathy S."/>
            <person name="Grunwald N."/>
            <person name="Machado M."/>
            <person name="Johnson C.S."/>
            <person name="Arredondo F."/>
            <person name="Hong C."/>
            <person name="Coffey M."/>
            <person name="Young S.K."/>
            <person name="Zeng Q."/>
            <person name="Gargeya S."/>
            <person name="Fitzgerald M."/>
            <person name="Abouelleil A."/>
            <person name="Alvarado L."/>
            <person name="Chapman S.B."/>
            <person name="Gainer-Dewar J."/>
            <person name="Goldberg J."/>
            <person name="Griggs A."/>
            <person name="Gujja S."/>
            <person name="Hansen M."/>
            <person name="Howarth C."/>
            <person name="Imamovic A."/>
            <person name="Ireland A."/>
            <person name="Larimer J."/>
            <person name="McCowan C."/>
            <person name="Murphy C."/>
            <person name="Pearson M."/>
            <person name="Poon T.W."/>
            <person name="Priest M."/>
            <person name="Roberts A."/>
            <person name="Saif S."/>
            <person name="Shea T."/>
            <person name="Sykes S."/>
            <person name="Wortman J."/>
            <person name="Nusbaum C."/>
            <person name="Birren B."/>
        </authorList>
    </citation>
    <scope>NUCLEOTIDE SEQUENCE [LARGE SCALE GENOMIC DNA]</scope>
    <source>
        <strain evidence="1 2">P1569</strain>
    </source>
</reference>
<gene>
    <name evidence="1" type="ORF">F443_07320</name>
</gene>
<name>V9FD12_PHYNI</name>
<evidence type="ECO:0000313" key="1">
    <source>
        <dbReference type="EMBL" id="ETI48678.1"/>
    </source>
</evidence>
<protein>
    <submittedName>
        <fullName evidence="1">Uncharacterized protein</fullName>
    </submittedName>
</protein>